<dbReference type="EMBL" id="GL378331">
    <property type="protein sequence ID" value="EFJ50482.1"/>
    <property type="molecule type" value="Genomic_DNA"/>
</dbReference>
<dbReference type="GeneID" id="9624930"/>
<sequence length="295" mass="33064">MRVTVVFSAGLCCAVLGFSLTTGAASVWCGWYRAEPALSQAVKDLEATVKACTRESKGWFELLWYFALASVTVVIPRLQSSQSPRMPFGQFFRLLLSCPSSSFNRVWFVFPPRYSRQNAEALQAVQGFQDQLNKATVEITKLRNEKEDLTAELEQANSTSCVPCVPCRGPAGPTESPRTSENLSSMLLEADRKKAAIQVCYWAGVRCLERAFPFSTSRTSRNPQADGTSYVPERTHGRISGLFNGMEVFQAIFLKLNKYAYCDQRYCSADNFSRTKKPKELRNMLQFSRLQGSTT</sequence>
<accession>D8TQ68</accession>
<dbReference type="KEGG" id="vcn:VOLCADRAFT_88876"/>
<organism evidence="3">
    <name type="scientific">Volvox carteri f. nagariensis</name>
    <dbReference type="NCBI Taxonomy" id="3068"/>
    <lineage>
        <taxon>Eukaryota</taxon>
        <taxon>Viridiplantae</taxon>
        <taxon>Chlorophyta</taxon>
        <taxon>core chlorophytes</taxon>
        <taxon>Chlorophyceae</taxon>
        <taxon>CS clade</taxon>
        <taxon>Chlamydomonadales</taxon>
        <taxon>Volvocaceae</taxon>
        <taxon>Volvox</taxon>
    </lineage>
</organism>
<keyword evidence="1" id="KW-0175">Coiled coil</keyword>
<dbReference type="AlphaFoldDB" id="D8TQ68"/>
<evidence type="ECO:0000256" key="1">
    <source>
        <dbReference type="SAM" id="Coils"/>
    </source>
</evidence>
<feature type="coiled-coil region" evidence="1">
    <location>
        <begin position="118"/>
        <end position="159"/>
    </location>
</feature>
<dbReference type="Proteomes" id="UP000001058">
    <property type="component" value="Unassembled WGS sequence"/>
</dbReference>
<proteinExistence type="predicted"/>
<dbReference type="InParanoid" id="D8TQ68"/>
<evidence type="ECO:0000313" key="2">
    <source>
        <dbReference type="EMBL" id="EFJ50482.1"/>
    </source>
</evidence>
<protein>
    <submittedName>
        <fullName evidence="2">Uncharacterized protein</fullName>
    </submittedName>
</protein>
<keyword evidence="3" id="KW-1185">Reference proteome</keyword>
<dbReference type="RefSeq" id="XP_002948607.1">
    <property type="nucleotide sequence ID" value="XM_002948561.1"/>
</dbReference>
<reference evidence="2 3" key="1">
    <citation type="journal article" date="2010" name="Science">
        <title>Genomic analysis of organismal complexity in the multicellular green alga Volvox carteri.</title>
        <authorList>
            <person name="Prochnik S.E."/>
            <person name="Umen J."/>
            <person name="Nedelcu A.M."/>
            <person name="Hallmann A."/>
            <person name="Miller S.M."/>
            <person name="Nishii I."/>
            <person name="Ferris P."/>
            <person name="Kuo A."/>
            <person name="Mitros T."/>
            <person name="Fritz-Laylin L.K."/>
            <person name="Hellsten U."/>
            <person name="Chapman J."/>
            <person name="Simakov O."/>
            <person name="Rensing S.A."/>
            <person name="Terry A."/>
            <person name="Pangilinan J."/>
            <person name="Kapitonov V."/>
            <person name="Jurka J."/>
            <person name="Salamov A."/>
            <person name="Shapiro H."/>
            <person name="Schmutz J."/>
            <person name="Grimwood J."/>
            <person name="Lindquist E."/>
            <person name="Lucas S."/>
            <person name="Grigoriev I.V."/>
            <person name="Schmitt R."/>
            <person name="Kirk D."/>
            <person name="Rokhsar D.S."/>
        </authorList>
    </citation>
    <scope>NUCLEOTIDE SEQUENCE [LARGE SCALE GENOMIC DNA]</scope>
    <source>
        <strain evidence="3">f. Nagariensis / Eve</strain>
    </source>
</reference>
<gene>
    <name evidence="2" type="ORF">VOLCADRAFT_88876</name>
</gene>
<name>D8TQ68_VOLCA</name>
<evidence type="ECO:0000313" key="3">
    <source>
        <dbReference type="Proteomes" id="UP000001058"/>
    </source>
</evidence>